<protein>
    <recommendedName>
        <fullName evidence="4">K Homology domain-containing protein</fullName>
    </recommendedName>
</protein>
<dbReference type="InterPro" id="IPR004088">
    <property type="entry name" value="KH_dom_type_1"/>
</dbReference>
<accession>D5AE96</accession>
<dbReference type="InterPro" id="IPR004087">
    <property type="entry name" value="KH_dom"/>
</dbReference>
<evidence type="ECO:0000259" key="4">
    <source>
        <dbReference type="SMART" id="SM00322"/>
    </source>
</evidence>
<keyword evidence="1" id="KW-0677">Repeat</keyword>
<dbReference type="GO" id="GO:0003723">
    <property type="term" value="F:RNA binding"/>
    <property type="evidence" value="ECO:0007669"/>
    <property type="project" value="UniProtKB-UniRule"/>
</dbReference>
<dbReference type="EMBL" id="BT124627">
    <property type="protein sequence ID" value="ADE77865.1"/>
    <property type="molecule type" value="mRNA"/>
</dbReference>
<dbReference type="InterPro" id="IPR036612">
    <property type="entry name" value="KH_dom_type_1_sf"/>
</dbReference>
<organism evidence="5">
    <name type="scientific">Picea sitchensis</name>
    <name type="common">Sitka spruce</name>
    <name type="synonym">Pinus sitchensis</name>
    <dbReference type="NCBI Taxonomy" id="3332"/>
    <lineage>
        <taxon>Eukaryota</taxon>
        <taxon>Viridiplantae</taxon>
        <taxon>Streptophyta</taxon>
        <taxon>Embryophyta</taxon>
        <taxon>Tracheophyta</taxon>
        <taxon>Spermatophyta</taxon>
        <taxon>Pinopsida</taxon>
        <taxon>Pinidae</taxon>
        <taxon>Conifers I</taxon>
        <taxon>Pinales</taxon>
        <taxon>Pinaceae</taxon>
        <taxon>Picea</taxon>
    </lineage>
</organism>
<dbReference type="CDD" id="cd22459">
    <property type="entry name" value="KH-I_PEPPER_rpt1_like"/>
    <property type="match status" value="1"/>
</dbReference>
<keyword evidence="2" id="KW-0694">RNA-binding</keyword>
<proteinExistence type="evidence at transcript level"/>
<evidence type="ECO:0000256" key="2">
    <source>
        <dbReference type="PROSITE-ProRule" id="PRU00117"/>
    </source>
</evidence>
<feature type="domain" description="K Homology" evidence="4">
    <location>
        <begin position="268"/>
        <end position="337"/>
    </location>
</feature>
<dbReference type="AlphaFoldDB" id="D5AE96"/>
<feature type="domain" description="K Homology" evidence="4">
    <location>
        <begin position="104"/>
        <end position="179"/>
    </location>
</feature>
<name>D5AE96_PICSI</name>
<evidence type="ECO:0000256" key="1">
    <source>
        <dbReference type="ARBA" id="ARBA00022737"/>
    </source>
</evidence>
<dbReference type="Gene3D" id="3.30.1370.10">
    <property type="entry name" value="K Homology domain, type 1"/>
    <property type="match status" value="1"/>
</dbReference>
<evidence type="ECO:0000256" key="3">
    <source>
        <dbReference type="SAM" id="MobiDB-lite"/>
    </source>
</evidence>
<feature type="domain" description="K Homology" evidence="4">
    <location>
        <begin position="20"/>
        <end position="93"/>
    </location>
</feature>
<feature type="region of interest" description="Disordered" evidence="3">
    <location>
        <begin position="192"/>
        <end position="262"/>
    </location>
</feature>
<dbReference type="Gene3D" id="3.30.310.210">
    <property type="match status" value="1"/>
</dbReference>
<dbReference type="Pfam" id="PF00013">
    <property type="entry name" value="KH_1"/>
    <property type="match status" value="3"/>
</dbReference>
<sequence>MLPEVVEYHARDYEPSFSGEELVFRILCPNKKIGSVIGRAGSIIKSLQDDIGAKIKITDAVPGSDERIIIISANEVLEDNLSPAQEALLHIQSQIVDLGPDKDGVITTKLLIPSNQTGCLLGKGGAIISEMRKQTRANIRILPREDLPPCALDSDEMVQIVGDIRAARAALVQVTSRLRSFIHREIGISGPFLSSSSAPDPSSKRRLEPSSPGRSYSPGLGFQAGSRSLPDAWPSKEISGRNLPEYDERATKQGGPKGSGISTAGLVTKTTVEVVIPEHAIAPLIANSGKGVAQIAQISGAKVNLLEVRPGSDKVIEISGTPEQTHAAQGLLQAFILNSQSSRGSYSG</sequence>
<dbReference type="SMART" id="SM00322">
    <property type="entry name" value="KH"/>
    <property type="match status" value="3"/>
</dbReference>
<dbReference type="PROSITE" id="PS50084">
    <property type="entry name" value="KH_TYPE_1"/>
    <property type="match status" value="3"/>
</dbReference>
<dbReference type="PANTHER" id="PTHR10288">
    <property type="entry name" value="KH DOMAIN CONTAINING RNA BINDING PROTEIN"/>
    <property type="match status" value="1"/>
</dbReference>
<dbReference type="CDD" id="cd22460">
    <property type="entry name" value="KH-I_PEPPER_rpt2_like"/>
    <property type="match status" value="1"/>
</dbReference>
<reference evidence="5" key="1">
    <citation type="submission" date="2010-04" db="EMBL/GenBank/DDBJ databases">
        <authorList>
            <person name="Reid K.E."/>
            <person name="Liao N."/>
            <person name="Chan S."/>
            <person name="Docking R."/>
            <person name="Taylor G."/>
            <person name="Moore R."/>
            <person name="Mayo M."/>
            <person name="Munro S."/>
            <person name="King J."/>
            <person name="Yanchuk A."/>
            <person name="Holt R."/>
            <person name="Jones S."/>
            <person name="Marra M."/>
            <person name="Ritland C.E."/>
            <person name="Ritland K."/>
            <person name="Bohlmann J."/>
        </authorList>
    </citation>
    <scope>NUCLEOTIDE SEQUENCE</scope>
    <source>
        <tissue evidence="5">Bud</tissue>
    </source>
</reference>
<dbReference type="SUPFAM" id="SSF54791">
    <property type="entry name" value="Eukaryotic type KH-domain (KH-domain type I)"/>
    <property type="match status" value="3"/>
</dbReference>
<evidence type="ECO:0000313" key="5">
    <source>
        <dbReference type="EMBL" id="ADE77865.1"/>
    </source>
</evidence>